<dbReference type="RefSeq" id="WP_336449638.1">
    <property type="nucleotide sequence ID" value="NZ_JBAWKY010000006.1"/>
</dbReference>
<dbReference type="PANTHER" id="PTHR12736">
    <property type="entry name" value="LANC-LIKE PROTEIN"/>
    <property type="match status" value="1"/>
</dbReference>
<feature type="domain" description="Lantibiotic biosynthesis protein dehydration" evidence="1">
    <location>
        <begin position="203"/>
        <end position="570"/>
    </location>
</feature>
<dbReference type="Proteomes" id="UP001387110">
    <property type="component" value="Unassembled WGS sequence"/>
</dbReference>
<accession>A0ABU8ELJ4</accession>
<dbReference type="InterPro" id="IPR017146">
    <property type="entry name" value="Lanti_2_LanM"/>
</dbReference>
<evidence type="ECO:0000259" key="1">
    <source>
        <dbReference type="Pfam" id="PF13575"/>
    </source>
</evidence>
<dbReference type="SMART" id="SM01260">
    <property type="entry name" value="LANC_like"/>
    <property type="match status" value="1"/>
</dbReference>
<keyword evidence="3" id="KW-1185">Reference proteome</keyword>
<gene>
    <name evidence="2" type="ORF">SZL87_15230</name>
</gene>
<dbReference type="PIRSF" id="PIRSF037228">
    <property type="entry name" value="Lant_mod_RumM"/>
    <property type="match status" value="1"/>
</dbReference>
<dbReference type="InterPro" id="IPR025410">
    <property type="entry name" value="Lant_dehyd"/>
</dbReference>
<dbReference type="Pfam" id="PF13575">
    <property type="entry name" value="DUF4135"/>
    <property type="match status" value="1"/>
</dbReference>
<dbReference type="PRINTS" id="PR01950">
    <property type="entry name" value="LANCSUPER"/>
</dbReference>
<comment type="caution">
    <text evidence="2">The sequence shown here is derived from an EMBL/GenBank/DDBJ whole genome shotgun (WGS) entry which is preliminary data.</text>
</comment>
<dbReference type="Pfam" id="PF05147">
    <property type="entry name" value="LANC_like"/>
    <property type="match status" value="1"/>
</dbReference>
<dbReference type="NCBIfam" id="TIGR03897">
    <property type="entry name" value="lanti_2_LanM"/>
    <property type="match status" value="1"/>
</dbReference>
<dbReference type="EMBL" id="JBAWKY010000006">
    <property type="protein sequence ID" value="MEI4463776.1"/>
    <property type="molecule type" value="Genomic_DNA"/>
</dbReference>
<name>A0ABU8ELJ4_9BACL</name>
<organism evidence="2 3">
    <name type="scientific">Exiguobacterium indicum</name>
    <dbReference type="NCBI Taxonomy" id="296995"/>
    <lineage>
        <taxon>Bacteria</taxon>
        <taxon>Bacillati</taxon>
        <taxon>Bacillota</taxon>
        <taxon>Bacilli</taxon>
        <taxon>Bacillales</taxon>
        <taxon>Bacillales Family XII. Incertae Sedis</taxon>
        <taxon>Exiguobacterium</taxon>
    </lineage>
</organism>
<reference evidence="2 3" key="1">
    <citation type="submission" date="2023-12" db="EMBL/GenBank/DDBJ databases">
        <authorList>
            <person name="Easwaran N."/>
            <person name="Lazarus H.P.S."/>
        </authorList>
    </citation>
    <scope>NUCLEOTIDE SEQUENCE [LARGE SCALE GENOMIC DNA]</scope>
    <source>
        <strain evidence="2 3">VIT-2023</strain>
    </source>
</reference>
<evidence type="ECO:0000313" key="3">
    <source>
        <dbReference type="Proteomes" id="UP001387110"/>
    </source>
</evidence>
<dbReference type="PANTHER" id="PTHR12736:SF7">
    <property type="entry name" value="LANC-LIKE PROTEIN 3"/>
    <property type="match status" value="1"/>
</dbReference>
<sequence length="1035" mass="117822">MSTGIKGSTSWKKAMYLHELKRPIIQERYKIVQHDYDRVAKWRHYSFLKDQKLFENRLHAEELTLEQFEKMLNSEIEGNTDIPEWLQSFRTIMSRPIKIGNLRVDGLHEAFLPFLSFAKSEIDATLPKGHPFYNHCTEQFMPSLLENLSNQFLQLAARTLTLELNVSRLREELVGDSPEERFESFVAIKLRDLDGLNAFYEEYIVLARLLATRTLYFIDNIVRFIERYISDVKTLQNIFGLEQLTLLEMELGLGDSHEHGQSVIEISFLETTTRLIYKPKSLQVSLQVHELLNWFNQKDFKHPFATYRIIDRNEYCWEEKVLGLACEDTEELRRHHYRLGGLLGVMYLLKGTDLHFENIIASGEHPLIIDYETLFQNHLADVFEDSAEVQAKFKMVDSVLGTGLLPTLGFKSHDGKGIEMSGIGGSVQELPFPVLQSERENTDEMRFVTKPYWTEEKANRPSLKGSNIQTSDYIEQIVEGFTNVYSIAMQHKEELRENIDKFSKLKIRHILRSTNFYANFLTDTNHPNFLREAFSREMILDRMYFSHYPSTIVAAEKRELINGDVPYFYTTPSSLSLFDSAGHEYPNVFEETGIEKVYRKLQYLDDKTLIEQQQLIRSSIVASAGLIDSSYLSVDTVPIEPLTSKDYLTAAVTIGDELLESGVWNKDMTELTWLGIETNYNGQAGVSVIGEDFYNGTSGVAVFLTHLHRLTQADRFEQAATAAIASAIRSAKPYNAFLSAYHGPISLINALTLIDQANESYQYKNKVEIFIDYLKGKEQQSTNCDLLGGCAGIIHALLNAYEYYGEKKYLKVATSYAKKIQQEAVDTGNGHAWSTQHEGNVIYLGGLGHGVSGILIALLRLNKYVPDNEQVSMALSALSYENSLYDVKRRNWKDLRKAEESYSFYWCSGSTGIGFSKLSLMDLHCTAELIQDIDNIVTSIKDSYLSEDHCLCHGDMGIVDFLITAAIKTGKHEWTALAHELATKVYQDRIKYGEYVSGIANGIDTPGLFLGKSGIGMQFLRLANPIEVPSMLTLS</sequence>
<evidence type="ECO:0000313" key="2">
    <source>
        <dbReference type="EMBL" id="MEI4463776.1"/>
    </source>
</evidence>
<dbReference type="InterPro" id="IPR007822">
    <property type="entry name" value="LANC-like"/>
</dbReference>
<dbReference type="InterPro" id="IPR012341">
    <property type="entry name" value="6hp_glycosidase-like_sf"/>
</dbReference>
<dbReference type="SUPFAM" id="SSF158745">
    <property type="entry name" value="LanC-like"/>
    <property type="match status" value="1"/>
</dbReference>
<dbReference type="CDD" id="cd04792">
    <property type="entry name" value="LanM-like"/>
    <property type="match status" value="1"/>
</dbReference>
<proteinExistence type="predicted"/>
<protein>
    <submittedName>
        <fullName evidence="2">Type 2 lanthipeptide synthetase LanM family protein</fullName>
    </submittedName>
</protein>
<dbReference type="Gene3D" id="1.50.10.10">
    <property type="match status" value="1"/>
</dbReference>